<dbReference type="Proteomes" id="UP000297245">
    <property type="component" value="Unassembled WGS sequence"/>
</dbReference>
<sequence length="550" mass="63189">MCTTVSAAALAERMFHLKFKIRDITLDPRTDSWPNFRASQPPIPESQNWEEEITFDKLVDRLVLLQRWIKELDAWIRMGQALINQPYSPFLSIAETDVTEADDSLIGVWINRAKEPEAAWYWRHHIPIFVVHEIRGGKDEPNAETAHRTSSPLHLMDWETNTLITNWRSLAKASQINILEHQTDPLINYEASETKNAEQSWRSSSLSILNNFPGLDTRFTAQENPIPGLEKYGPKIPETETLSSDRVPWIIPPEVMEAPAKSQWEWFVEDMDDKENRCLRQDIIVAQGVQHDINVFGLPGPMIRYYEDTARTKCVKVSDWLYKTLAPEKNHRKRVAPKPMLSCVPKLHTDNIETIHSSNQEPMSPSPPSKPLEEEVTRAPIYYPPRFSQLDEDDELDFGDSPSPIARQKELPPVEEPAIIETEIHTPESEPLVEVGTKRKRRLSSLSDQSPRVSMIANEIIQSWASVLGKKTVPPVAPSPLLRLLNFQGSLSQLREILSITCEMMAAEICITRIIKEEMDRGMEYWIKLWDNREAGWFIRAHYNLPLNQG</sequence>
<organism evidence="1 2">
    <name type="scientific">Dendrothele bispora (strain CBS 962.96)</name>
    <dbReference type="NCBI Taxonomy" id="1314807"/>
    <lineage>
        <taxon>Eukaryota</taxon>
        <taxon>Fungi</taxon>
        <taxon>Dikarya</taxon>
        <taxon>Basidiomycota</taxon>
        <taxon>Agaricomycotina</taxon>
        <taxon>Agaricomycetes</taxon>
        <taxon>Agaricomycetidae</taxon>
        <taxon>Agaricales</taxon>
        <taxon>Agaricales incertae sedis</taxon>
        <taxon>Dendrothele</taxon>
    </lineage>
</organism>
<proteinExistence type="predicted"/>
<dbReference type="AlphaFoldDB" id="A0A4S8L0M3"/>
<accession>A0A4S8L0M3</accession>
<protein>
    <submittedName>
        <fullName evidence="1">Uncharacterized protein</fullName>
    </submittedName>
</protein>
<name>A0A4S8L0M3_DENBC</name>
<keyword evidence="2" id="KW-1185">Reference proteome</keyword>
<dbReference type="OrthoDB" id="3068326at2759"/>
<gene>
    <name evidence="1" type="ORF">K435DRAFT_872849</name>
</gene>
<evidence type="ECO:0000313" key="1">
    <source>
        <dbReference type="EMBL" id="THU81904.1"/>
    </source>
</evidence>
<reference evidence="1 2" key="1">
    <citation type="journal article" date="2019" name="Nat. Ecol. Evol.">
        <title>Megaphylogeny resolves global patterns of mushroom evolution.</title>
        <authorList>
            <person name="Varga T."/>
            <person name="Krizsan K."/>
            <person name="Foldi C."/>
            <person name="Dima B."/>
            <person name="Sanchez-Garcia M."/>
            <person name="Sanchez-Ramirez S."/>
            <person name="Szollosi G.J."/>
            <person name="Szarkandi J.G."/>
            <person name="Papp V."/>
            <person name="Albert L."/>
            <person name="Andreopoulos W."/>
            <person name="Angelini C."/>
            <person name="Antonin V."/>
            <person name="Barry K.W."/>
            <person name="Bougher N.L."/>
            <person name="Buchanan P."/>
            <person name="Buyck B."/>
            <person name="Bense V."/>
            <person name="Catcheside P."/>
            <person name="Chovatia M."/>
            <person name="Cooper J."/>
            <person name="Damon W."/>
            <person name="Desjardin D."/>
            <person name="Finy P."/>
            <person name="Geml J."/>
            <person name="Haridas S."/>
            <person name="Hughes K."/>
            <person name="Justo A."/>
            <person name="Karasinski D."/>
            <person name="Kautmanova I."/>
            <person name="Kiss B."/>
            <person name="Kocsube S."/>
            <person name="Kotiranta H."/>
            <person name="LaButti K.M."/>
            <person name="Lechner B.E."/>
            <person name="Liimatainen K."/>
            <person name="Lipzen A."/>
            <person name="Lukacs Z."/>
            <person name="Mihaltcheva S."/>
            <person name="Morgado L.N."/>
            <person name="Niskanen T."/>
            <person name="Noordeloos M.E."/>
            <person name="Ohm R.A."/>
            <person name="Ortiz-Santana B."/>
            <person name="Ovrebo C."/>
            <person name="Racz N."/>
            <person name="Riley R."/>
            <person name="Savchenko A."/>
            <person name="Shiryaev A."/>
            <person name="Soop K."/>
            <person name="Spirin V."/>
            <person name="Szebenyi C."/>
            <person name="Tomsovsky M."/>
            <person name="Tulloss R.E."/>
            <person name="Uehling J."/>
            <person name="Grigoriev I.V."/>
            <person name="Vagvolgyi C."/>
            <person name="Papp T."/>
            <person name="Martin F.M."/>
            <person name="Miettinen O."/>
            <person name="Hibbett D.S."/>
            <person name="Nagy L.G."/>
        </authorList>
    </citation>
    <scope>NUCLEOTIDE SEQUENCE [LARGE SCALE GENOMIC DNA]</scope>
    <source>
        <strain evidence="1 2">CBS 962.96</strain>
    </source>
</reference>
<dbReference type="EMBL" id="ML179771">
    <property type="protein sequence ID" value="THU81904.1"/>
    <property type="molecule type" value="Genomic_DNA"/>
</dbReference>
<evidence type="ECO:0000313" key="2">
    <source>
        <dbReference type="Proteomes" id="UP000297245"/>
    </source>
</evidence>